<dbReference type="Pfam" id="PF07588">
    <property type="entry name" value="DUF1554"/>
    <property type="match status" value="1"/>
</dbReference>
<feature type="domain" description="DUF1554" evidence="1">
    <location>
        <begin position="190"/>
        <end position="312"/>
    </location>
</feature>
<evidence type="ECO:0000313" key="2">
    <source>
        <dbReference type="EMBL" id="TGK06875.1"/>
    </source>
</evidence>
<dbReference type="Proteomes" id="UP000297453">
    <property type="component" value="Unassembled WGS sequence"/>
</dbReference>
<evidence type="ECO:0000313" key="3">
    <source>
        <dbReference type="Proteomes" id="UP000297453"/>
    </source>
</evidence>
<sequence length="375" mass="40952">MRIPKSIFKICILLSLSQEISFCNKAETEALDGSKPNLGGAFILDPTLLLLSPHYKIKAVVDGDGTPFVAEGEELDITLTLENFPDDPNEQANFQIYPGSPEIQITGMGENSYYSDYFLQSSQKLTIGLNLNLNHDVDCFDQDYYLIAVDTVSNVPQKIKINTADSDKCVYIATNGGKGWTGSFATQSVTNGYGAVEAADEICNSNVPSSFVSSLGEPSTYKAMLAVSYTGQYGVTRNTSTNWVFSPYSIYYGRDGKKEIFQFFSSSIVNFASEEFWTYSLGTSGRIWTGFTDMNWSTGTPSQSECASAYNEAGSMASWYVNSNTSGLTGNHGLAANTDYRSISEYTVPTSPTAGPLPVTSNCTKDKRFFVCVEQ</sequence>
<protein>
    <submittedName>
        <fullName evidence="2">DUF1554 domain-containing protein</fullName>
    </submittedName>
</protein>
<gene>
    <name evidence="2" type="ORF">EHO59_01760</name>
</gene>
<organism evidence="2 3">
    <name type="scientific">Leptospira semungkisensis</name>
    <dbReference type="NCBI Taxonomy" id="2484985"/>
    <lineage>
        <taxon>Bacteria</taxon>
        <taxon>Pseudomonadati</taxon>
        <taxon>Spirochaetota</taxon>
        <taxon>Spirochaetia</taxon>
        <taxon>Leptospirales</taxon>
        <taxon>Leptospiraceae</taxon>
        <taxon>Leptospira</taxon>
    </lineage>
</organism>
<evidence type="ECO:0000259" key="1">
    <source>
        <dbReference type="Pfam" id="PF07588"/>
    </source>
</evidence>
<keyword evidence="3" id="KW-1185">Reference proteome</keyword>
<dbReference type="AlphaFoldDB" id="A0A4R9G6P4"/>
<dbReference type="OrthoDB" id="316636at2"/>
<reference evidence="2" key="1">
    <citation type="journal article" date="2019" name="PLoS Negl. Trop. Dis.">
        <title>Revisiting the worldwide diversity of Leptospira species in the environment.</title>
        <authorList>
            <person name="Vincent A.T."/>
            <person name="Schiettekatte O."/>
            <person name="Bourhy P."/>
            <person name="Veyrier F.J."/>
            <person name="Picardeau M."/>
        </authorList>
    </citation>
    <scope>NUCLEOTIDE SEQUENCE [LARGE SCALE GENOMIC DNA]</scope>
    <source>
        <strain evidence="2">SSS9</strain>
    </source>
</reference>
<proteinExistence type="predicted"/>
<accession>A0A4R9G6P4</accession>
<dbReference type="InterPro" id="IPR011448">
    <property type="entry name" value="DUF1554"/>
</dbReference>
<dbReference type="EMBL" id="RQEP01000005">
    <property type="protein sequence ID" value="TGK06875.1"/>
    <property type="molecule type" value="Genomic_DNA"/>
</dbReference>
<comment type="caution">
    <text evidence="2">The sequence shown here is derived from an EMBL/GenBank/DDBJ whole genome shotgun (WGS) entry which is preliminary data.</text>
</comment>
<name>A0A4R9G6P4_9LEPT</name>
<dbReference type="RefSeq" id="WP_135584162.1">
    <property type="nucleotide sequence ID" value="NZ_RQEP01000005.1"/>
</dbReference>